<evidence type="ECO:0000256" key="2">
    <source>
        <dbReference type="ARBA" id="ARBA00005013"/>
    </source>
</evidence>
<feature type="domain" description="Dihydroneopterin aldolase/epimerase" evidence="8">
    <location>
        <begin position="3"/>
        <end position="106"/>
    </location>
</feature>
<dbReference type="GO" id="GO:0004150">
    <property type="term" value="F:dihydroneopterin aldolase activity"/>
    <property type="evidence" value="ECO:0007669"/>
    <property type="project" value="UniProtKB-EC"/>
</dbReference>
<name>A0A1W1BEI4_9ZZZZ</name>
<evidence type="ECO:0000256" key="4">
    <source>
        <dbReference type="ARBA" id="ARBA00013043"/>
    </source>
</evidence>
<comment type="similarity">
    <text evidence="3">Belongs to the DHNA family.</text>
</comment>
<proteinExistence type="inferred from homology"/>
<dbReference type="AlphaFoldDB" id="A0A1W1BEI4"/>
<organism evidence="9">
    <name type="scientific">hydrothermal vent metagenome</name>
    <dbReference type="NCBI Taxonomy" id="652676"/>
    <lineage>
        <taxon>unclassified sequences</taxon>
        <taxon>metagenomes</taxon>
        <taxon>ecological metagenomes</taxon>
    </lineage>
</organism>
<dbReference type="InterPro" id="IPR006156">
    <property type="entry name" value="Dihydroneopterin_aldolase"/>
</dbReference>
<dbReference type="Pfam" id="PF02152">
    <property type="entry name" value="FolB"/>
    <property type="match status" value="1"/>
</dbReference>
<dbReference type="GO" id="GO:0046656">
    <property type="term" value="P:folic acid biosynthetic process"/>
    <property type="evidence" value="ECO:0007669"/>
    <property type="project" value="UniProtKB-KW"/>
</dbReference>
<protein>
    <recommendedName>
        <fullName evidence="4">dihydroneopterin aldolase</fullName>
        <ecNumber evidence="4">4.1.2.25</ecNumber>
    </recommendedName>
    <alternativeName>
        <fullName evidence="7">7,8-dihydroneopterin aldolase</fullName>
    </alternativeName>
</protein>
<dbReference type="EMBL" id="FPHG01000013">
    <property type="protein sequence ID" value="SFV51905.1"/>
    <property type="molecule type" value="Genomic_DNA"/>
</dbReference>
<dbReference type="PANTHER" id="PTHR42844:SF1">
    <property type="entry name" value="DIHYDRONEOPTERIN ALDOLASE 1-RELATED"/>
    <property type="match status" value="1"/>
</dbReference>
<accession>A0A1W1BEI4</accession>
<dbReference type="InterPro" id="IPR006157">
    <property type="entry name" value="FolB_dom"/>
</dbReference>
<evidence type="ECO:0000256" key="7">
    <source>
        <dbReference type="ARBA" id="ARBA00032903"/>
    </source>
</evidence>
<keyword evidence="6 9" id="KW-0456">Lyase</keyword>
<gene>
    <name evidence="9" type="ORF">MNB_SV-9-1376</name>
</gene>
<dbReference type="Gene3D" id="3.30.1130.10">
    <property type="match status" value="1"/>
</dbReference>
<dbReference type="PANTHER" id="PTHR42844">
    <property type="entry name" value="DIHYDRONEOPTERIN ALDOLASE 1-RELATED"/>
    <property type="match status" value="1"/>
</dbReference>
<evidence type="ECO:0000256" key="1">
    <source>
        <dbReference type="ARBA" id="ARBA00001353"/>
    </source>
</evidence>
<comment type="pathway">
    <text evidence="2">Cofactor biosynthesis; tetrahydrofolate biosynthesis; 2-amino-4-hydroxy-6-hydroxymethyl-7,8-dihydropteridine diphosphate from 7,8-dihydroneopterin triphosphate: step 3/4.</text>
</comment>
<evidence type="ECO:0000256" key="5">
    <source>
        <dbReference type="ARBA" id="ARBA00022909"/>
    </source>
</evidence>
<dbReference type="SUPFAM" id="SSF55620">
    <property type="entry name" value="Tetrahydrobiopterin biosynthesis enzymes-like"/>
    <property type="match status" value="1"/>
</dbReference>
<evidence type="ECO:0000256" key="6">
    <source>
        <dbReference type="ARBA" id="ARBA00023239"/>
    </source>
</evidence>
<dbReference type="GO" id="GO:0005737">
    <property type="term" value="C:cytoplasm"/>
    <property type="evidence" value="ECO:0007669"/>
    <property type="project" value="TreeGrafter"/>
</dbReference>
<evidence type="ECO:0000259" key="8">
    <source>
        <dbReference type="SMART" id="SM00905"/>
    </source>
</evidence>
<dbReference type="SMART" id="SM00905">
    <property type="entry name" value="FolB"/>
    <property type="match status" value="1"/>
</dbReference>
<reference evidence="9" key="1">
    <citation type="submission" date="2016-10" db="EMBL/GenBank/DDBJ databases">
        <authorList>
            <person name="de Groot N.N."/>
        </authorList>
    </citation>
    <scope>NUCLEOTIDE SEQUENCE</scope>
</reference>
<dbReference type="EC" id="4.1.2.25" evidence="4"/>
<comment type="catalytic activity">
    <reaction evidence="1">
        <text>7,8-dihydroneopterin = 6-hydroxymethyl-7,8-dihydropterin + glycolaldehyde</text>
        <dbReference type="Rhea" id="RHEA:10540"/>
        <dbReference type="ChEBI" id="CHEBI:17001"/>
        <dbReference type="ChEBI" id="CHEBI:17071"/>
        <dbReference type="ChEBI" id="CHEBI:44841"/>
        <dbReference type="EC" id="4.1.2.25"/>
    </reaction>
</comment>
<dbReference type="InterPro" id="IPR043133">
    <property type="entry name" value="GTP-CH-I_C/QueF"/>
</dbReference>
<evidence type="ECO:0000313" key="9">
    <source>
        <dbReference type="EMBL" id="SFV51905.1"/>
    </source>
</evidence>
<keyword evidence="5" id="KW-0289">Folate biosynthesis</keyword>
<sequence length="115" mass="13338">MTIHIESLEFSTIIGLLDFERITPQKVIIDLELDYNYTNKNFINYADLATLIKNNIVSNEYELLEDALIKVEKEIVKTYKNTERVKIKITKPDILDDCIVSLSRENKFGHTTTLS</sequence>
<dbReference type="NCBIfam" id="TIGR00526">
    <property type="entry name" value="folB_dom"/>
    <property type="match status" value="1"/>
</dbReference>
<evidence type="ECO:0000256" key="3">
    <source>
        <dbReference type="ARBA" id="ARBA00005708"/>
    </source>
</evidence>